<dbReference type="PROSITE" id="PS50157">
    <property type="entry name" value="ZINC_FINGER_C2H2_2"/>
    <property type="match status" value="7"/>
</dbReference>
<keyword evidence="4" id="KW-0862">Zinc</keyword>
<dbReference type="InterPro" id="IPR036236">
    <property type="entry name" value="Znf_C2H2_sf"/>
</dbReference>
<evidence type="ECO:0000259" key="6">
    <source>
        <dbReference type="PROSITE" id="PS50157"/>
    </source>
</evidence>
<dbReference type="GO" id="GO:0005634">
    <property type="term" value="C:nucleus"/>
    <property type="evidence" value="ECO:0007669"/>
    <property type="project" value="TreeGrafter"/>
</dbReference>
<feature type="domain" description="C2H2-type" evidence="6">
    <location>
        <begin position="482"/>
        <end position="509"/>
    </location>
</feature>
<evidence type="ECO:0000313" key="7">
    <source>
        <dbReference type="Proteomes" id="UP000046393"/>
    </source>
</evidence>
<feature type="domain" description="C2H2-type" evidence="6">
    <location>
        <begin position="510"/>
        <end position="538"/>
    </location>
</feature>
<evidence type="ECO:0000256" key="5">
    <source>
        <dbReference type="PROSITE-ProRule" id="PRU00042"/>
    </source>
</evidence>
<name>A0A0N5AIQ6_9BILA</name>
<dbReference type="PROSITE" id="PS00028">
    <property type="entry name" value="ZINC_FINGER_C2H2_1"/>
    <property type="match status" value="6"/>
</dbReference>
<feature type="domain" description="C2H2-type" evidence="6">
    <location>
        <begin position="331"/>
        <end position="358"/>
    </location>
</feature>
<evidence type="ECO:0000256" key="4">
    <source>
        <dbReference type="ARBA" id="ARBA00022833"/>
    </source>
</evidence>
<dbReference type="FunFam" id="3.30.160.60:FF:000538">
    <property type="entry name" value="zinc finger protein 853"/>
    <property type="match status" value="1"/>
</dbReference>
<feature type="domain" description="C2H2-type" evidence="6">
    <location>
        <begin position="387"/>
        <end position="414"/>
    </location>
</feature>
<accession>A0A0N5AIQ6</accession>
<evidence type="ECO:0000256" key="2">
    <source>
        <dbReference type="ARBA" id="ARBA00022737"/>
    </source>
</evidence>
<dbReference type="WBParaSite" id="SMUV_0000431101-mRNA-1">
    <property type="protein sequence ID" value="SMUV_0000431101-mRNA-1"/>
    <property type="gene ID" value="SMUV_0000431101"/>
</dbReference>
<evidence type="ECO:0000256" key="3">
    <source>
        <dbReference type="ARBA" id="ARBA00022771"/>
    </source>
</evidence>
<dbReference type="GO" id="GO:0008270">
    <property type="term" value="F:zinc ion binding"/>
    <property type="evidence" value="ECO:0007669"/>
    <property type="project" value="UniProtKB-KW"/>
</dbReference>
<organism evidence="7 8">
    <name type="scientific">Syphacia muris</name>
    <dbReference type="NCBI Taxonomy" id="451379"/>
    <lineage>
        <taxon>Eukaryota</taxon>
        <taxon>Metazoa</taxon>
        <taxon>Ecdysozoa</taxon>
        <taxon>Nematoda</taxon>
        <taxon>Chromadorea</taxon>
        <taxon>Rhabditida</taxon>
        <taxon>Spirurina</taxon>
        <taxon>Oxyuridomorpha</taxon>
        <taxon>Oxyuroidea</taxon>
        <taxon>Oxyuridae</taxon>
        <taxon>Syphacia</taxon>
    </lineage>
</organism>
<protein>
    <submittedName>
        <fullName evidence="8">Protein krueppel</fullName>
    </submittedName>
</protein>
<dbReference type="PANTHER" id="PTHR24379:SF127">
    <property type="entry name" value="BLOODY FINGERS-RELATED"/>
    <property type="match status" value="1"/>
</dbReference>
<dbReference type="GO" id="GO:0000977">
    <property type="term" value="F:RNA polymerase II transcription regulatory region sequence-specific DNA binding"/>
    <property type="evidence" value="ECO:0007669"/>
    <property type="project" value="TreeGrafter"/>
</dbReference>
<evidence type="ECO:0000313" key="8">
    <source>
        <dbReference type="WBParaSite" id="SMUV_0000431101-mRNA-1"/>
    </source>
</evidence>
<dbReference type="FunFam" id="3.30.160.60:FF:002343">
    <property type="entry name" value="Zinc finger protein 33A"/>
    <property type="match status" value="1"/>
</dbReference>
<sequence length="579" mass="66600">MNPFFHFRRNHILSEKAKERSFPVFFGSTARPFIRLESQAMLLMEESSTHCYDADKTLMETFLSQASSSEVYSNNDMLFVNRTFNDGENYEDKQCSQEEKDFRYNAVDDTYTRDNRHFFFTFVPERESQKGKIPQTFETGLEFGGVSTESISDAQFTSRKNEQPLLKLQSGDEIPHLEYDGSSDQKLDVHFLQNFAISKDGSENPTRSLRPVLAQESYVKTPKEGSKETVSSPLCPSLTQESYFLQVGSAISTAEQAEPESSKSFRKWNGENPLKRFSVLVGNKKLNFKVCDWRCNSRYFYCFTCEYFLESNSSLDVGGYTLNDGIVFKGNKCFICGRTFPTRTVLKEHQMSHTGAKPKSCSFCGRVFYSKNSLHVHERIHTGEKPFQCPICTKCFARQTNYNIHMKLHASGRRYFCAFCGKWFRSENDMLGHQRQCLARMQGAAVCSERPLRYQCSYCEKMFHHRRDKNIHERTHTGERPYSCGYCGKGFTQSQALTIHIRTHTGERPYSCLVCSKDFRDSSALRKHEFIKHTAVRLPNTSLSTVNNVVLMPASTLLETEEAENLTNTSQQAEKTVHF</sequence>
<evidence type="ECO:0000256" key="1">
    <source>
        <dbReference type="ARBA" id="ARBA00022723"/>
    </source>
</evidence>
<dbReference type="FunFam" id="3.30.160.60:FF:000110">
    <property type="entry name" value="Zinc finger protein-like"/>
    <property type="match status" value="1"/>
</dbReference>
<feature type="domain" description="C2H2-type" evidence="6">
    <location>
        <begin position="359"/>
        <end position="386"/>
    </location>
</feature>
<keyword evidence="7" id="KW-1185">Reference proteome</keyword>
<feature type="domain" description="C2H2-type" evidence="6">
    <location>
        <begin position="454"/>
        <end position="481"/>
    </location>
</feature>
<dbReference type="Proteomes" id="UP000046393">
    <property type="component" value="Unplaced"/>
</dbReference>
<dbReference type="SUPFAM" id="SSF57667">
    <property type="entry name" value="beta-beta-alpha zinc fingers"/>
    <property type="match status" value="4"/>
</dbReference>
<dbReference type="Pfam" id="PF00096">
    <property type="entry name" value="zf-C2H2"/>
    <property type="match status" value="5"/>
</dbReference>
<dbReference type="PANTHER" id="PTHR24379">
    <property type="entry name" value="KRAB AND ZINC FINGER DOMAIN-CONTAINING"/>
    <property type="match status" value="1"/>
</dbReference>
<dbReference type="SMART" id="SM00355">
    <property type="entry name" value="ZnF_C2H2"/>
    <property type="match status" value="7"/>
</dbReference>
<keyword evidence="2" id="KW-0677">Repeat</keyword>
<keyword evidence="3 5" id="KW-0863">Zinc-finger</keyword>
<keyword evidence="1" id="KW-0479">Metal-binding</keyword>
<dbReference type="Gene3D" id="3.30.160.60">
    <property type="entry name" value="Classic Zinc Finger"/>
    <property type="match status" value="6"/>
</dbReference>
<dbReference type="AlphaFoldDB" id="A0A0N5AIQ6"/>
<feature type="domain" description="C2H2-type" evidence="6">
    <location>
        <begin position="415"/>
        <end position="451"/>
    </location>
</feature>
<dbReference type="InterPro" id="IPR013087">
    <property type="entry name" value="Znf_C2H2_type"/>
</dbReference>
<dbReference type="FunFam" id="3.30.160.60:FF:000624">
    <property type="entry name" value="zinc finger protein 697"/>
    <property type="match status" value="1"/>
</dbReference>
<dbReference type="GO" id="GO:0000981">
    <property type="term" value="F:DNA-binding transcription factor activity, RNA polymerase II-specific"/>
    <property type="evidence" value="ECO:0007669"/>
    <property type="project" value="TreeGrafter"/>
</dbReference>
<reference evidence="8" key="1">
    <citation type="submission" date="2017-02" db="UniProtKB">
        <authorList>
            <consortium name="WormBaseParasite"/>
        </authorList>
    </citation>
    <scope>IDENTIFICATION</scope>
</reference>
<proteinExistence type="predicted"/>
<dbReference type="STRING" id="451379.A0A0N5AIQ6"/>